<evidence type="ECO:0000256" key="3">
    <source>
        <dbReference type="ARBA" id="ARBA00022475"/>
    </source>
</evidence>
<gene>
    <name evidence="8" type="ORF">H8E19_05140</name>
</gene>
<evidence type="ECO:0000256" key="6">
    <source>
        <dbReference type="ARBA" id="ARBA00023136"/>
    </source>
</evidence>
<evidence type="ECO:0000256" key="1">
    <source>
        <dbReference type="ARBA" id="ARBA00004651"/>
    </source>
</evidence>
<reference evidence="8 9" key="1">
    <citation type="submission" date="2020-08" db="EMBL/GenBank/DDBJ databases">
        <title>Bridging the membrane lipid divide: bacteria of the FCB group superphylum have the potential to synthesize archaeal ether lipids.</title>
        <authorList>
            <person name="Villanueva L."/>
            <person name="Von Meijenfeldt F.A.B."/>
            <person name="Westbye A.B."/>
            <person name="Yadav S."/>
            <person name="Hopmans E.C."/>
            <person name="Dutilh B.E."/>
            <person name="Sinninghe Damste J.S."/>
        </authorList>
    </citation>
    <scope>NUCLEOTIDE SEQUENCE [LARGE SCALE GENOMIC DNA]</scope>
    <source>
        <strain evidence="8">NIOZ-UU27</strain>
    </source>
</reference>
<feature type="transmembrane region" description="Helical" evidence="7">
    <location>
        <begin position="177"/>
        <end position="195"/>
    </location>
</feature>
<feature type="transmembrane region" description="Helical" evidence="7">
    <location>
        <begin position="272"/>
        <end position="293"/>
    </location>
</feature>
<dbReference type="PANTHER" id="PTHR42775:SF2">
    <property type="entry name" value="PERMEASE"/>
    <property type="match status" value="1"/>
</dbReference>
<dbReference type="InterPro" id="IPR005524">
    <property type="entry name" value="DUF318"/>
</dbReference>
<dbReference type="PANTHER" id="PTHR42775">
    <property type="entry name" value="PERMEASE RV2963-RELATED"/>
    <property type="match status" value="1"/>
</dbReference>
<dbReference type="GO" id="GO:0005886">
    <property type="term" value="C:plasma membrane"/>
    <property type="evidence" value="ECO:0007669"/>
    <property type="project" value="UniProtKB-SubCell"/>
</dbReference>
<dbReference type="AlphaFoldDB" id="A0A8J6T773"/>
<feature type="transmembrane region" description="Helical" evidence="7">
    <location>
        <begin position="84"/>
        <end position="108"/>
    </location>
</feature>
<evidence type="ECO:0000256" key="2">
    <source>
        <dbReference type="ARBA" id="ARBA00006386"/>
    </source>
</evidence>
<accession>A0A8J6T773</accession>
<protein>
    <submittedName>
        <fullName evidence="8">Permease</fullName>
    </submittedName>
</protein>
<comment type="caution">
    <text evidence="8">The sequence shown here is derived from an EMBL/GenBank/DDBJ whole genome shotgun (WGS) entry which is preliminary data.</text>
</comment>
<keyword evidence="6 7" id="KW-0472">Membrane</keyword>
<feature type="transmembrane region" description="Helical" evidence="7">
    <location>
        <begin position="54"/>
        <end position="78"/>
    </location>
</feature>
<comment type="subcellular location">
    <subcellularLocation>
        <location evidence="1">Cell membrane</location>
        <topology evidence="1">Multi-pass membrane protein</topology>
    </subcellularLocation>
</comment>
<keyword evidence="3" id="KW-1003">Cell membrane</keyword>
<organism evidence="8 9">
    <name type="scientific">Candidatus Desulfacyla euxinica</name>
    <dbReference type="NCBI Taxonomy" id="2841693"/>
    <lineage>
        <taxon>Bacteria</taxon>
        <taxon>Deltaproteobacteria</taxon>
        <taxon>Candidatus Desulfacyla</taxon>
    </lineage>
</organism>
<proteinExistence type="inferred from homology"/>
<evidence type="ECO:0000313" key="8">
    <source>
        <dbReference type="EMBL" id="MBC8176769.1"/>
    </source>
</evidence>
<name>A0A8J6T773_9DELT</name>
<evidence type="ECO:0000313" key="9">
    <source>
        <dbReference type="Proteomes" id="UP000650524"/>
    </source>
</evidence>
<evidence type="ECO:0000256" key="7">
    <source>
        <dbReference type="SAM" id="Phobius"/>
    </source>
</evidence>
<dbReference type="Proteomes" id="UP000650524">
    <property type="component" value="Unassembled WGS sequence"/>
</dbReference>
<comment type="similarity">
    <text evidence="2">Belongs to the UPF0718 family.</text>
</comment>
<keyword evidence="4 7" id="KW-0812">Transmembrane</keyword>
<evidence type="ECO:0000256" key="5">
    <source>
        <dbReference type="ARBA" id="ARBA00022989"/>
    </source>
</evidence>
<keyword evidence="5 7" id="KW-1133">Transmembrane helix</keyword>
<feature type="transmembrane region" description="Helical" evidence="7">
    <location>
        <begin position="115"/>
        <end position="132"/>
    </location>
</feature>
<dbReference type="Pfam" id="PF03773">
    <property type="entry name" value="ArsP_1"/>
    <property type="match status" value="1"/>
</dbReference>
<dbReference type="EMBL" id="JACNJD010000159">
    <property type="protein sequence ID" value="MBC8176769.1"/>
    <property type="molecule type" value="Genomic_DNA"/>
</dbReference>
<sequence>MNSLQTSLYFFAFIMVELSLLFIGISTLVGLALAYVSDEKLQRWLSHKGVFGNILGALVGGLTPFCACSTIPMTVGLLKAKVPFGAVMSFVVASPILNPIVLSMLIVLLGIKAGIIYAVVTFTAAVLFGLILEKLGFANQVKNVIITGGAEDNTELTTFKGKLKNALGSAFDSFRGVFLYLVIGVAIGAVIKGFVPQDTIVKIAGPQNPLAIPVAAVVGIPLYIRASTAIPIGLALVQKGMGVGAVIALIIGGAGMAIPEMSLLAGIFRPRLVAALVGVIFLTAVTAGFVFSIG</sequence>
<feature type="transmembrane region" description="Helical" evidence="7">
    <location>
        <begin position="6"/>
        <end position="33"/>
    </location>
</feature>
<feature type="transmembrane region" description="Helical" evidence="7">
    <location>
        <begin position="207"/>
        <end position="224"/>
    </location>
</feature>
<dbReference type="InterPro" id="IPR053166">
    <property type="entry name" value="UPF0718_permease"/>
</dbReference>
<evidence type="ECO:0000256" key="4">
    <source>
        <dbReference type="ARBA" id="ARBA00022692"/>
    </source>
</evidence>